<accession>A0ABW0LH49</accession>
<evidence type="ECO:0000313" key="3">
    <source>
        <dbReference type="EMBL" id="MFC5464680.1"/>
    </source>
</evidence>
<dbReference type="RefSeq" id="WP_382349887.1">
    <property type="nucleotide sequence ID" value="NZ_JBHSMC010000010.1"/>
</dbReference>
<comment type="caution">
    <text evidence="3">The sequence shown here is derived from an EMBL/GenBank/DDBJ whole genome shotgun (WGS) entry which is preliminary data.</text>
</comment>
<evidence type="ECO:0000313" key="4">
    <source>
        <dbReference type="Proteomes" id="UP001596147"/>
    </source>
</evidence>
<dbReference type="InterPro" id="IPR036679">
    <property type="entry name" value="FlgN-like_sf"/>
</dbReference>
<reference evidence="4" key="1">
    <citation type="journal article" date="2019" name="Int. J. Syst. Evol. Microbiol.">
        <title>The Global Catalogue of Microorganisms (GCM) 10K type strain sequencing project: providing services to taxonomists for standard genome sequencing and annotation.</title>
        <authorList>
            <consortium name="The Broad Institute Genomics Platform"/>
            <consortium name="The Broad Institute Genome Sequencing Center for Infectious Disease"/>
            <person name="Wu L."/>
            <person name="Ma J."/>
        </authorList>
    </citation>
    <scope>NUCLEOTIDE SEQUENCE [LARGE SCALE GENOMIC DNA]</scope>
    <source>
        <strain evidence="4">CGMCC 1.12237</strain>
    </source>
</reference>
<sequence>MTTQTLITAMGKLLELHKELLQTANEKTTALKNNDVEELTKILRTEQKIAASIQITNNKRQQVAEVIAKGNKDVTISDIITVLEGAEGKELQQLQEELGTVLAQLKDVNELNQQLLKLSLQFIHLNLDLMAPELDNANYTKTRNEANDHPNPGKSIFDSKA</sequence>
<keyword evidence="1" id="KW-1005">Bacterial flagellum biogenesis</keyword>
<feature type="region of interest" description="Disordered" evidence="2">
    <location>
        <begin position="141"/>
        <end position="161"/>
    </location>
</feature>
<evidence type="ECO:0000256" key="1">
    <source>
        <dbReference type="ARBA" id="ARBA00022795"/>
    </source>
</evidence>
<dbReference type="Proteomes" id="UP001596147">
    <property type="component" value="Unassembled WGS sequence"/>
</dbReference>
<organism evidence="3 4">
    <name type="scientific">Lederbergia graminis</name>
    <dbReference type="NCBI Taxonomy" id="735518"/>
    <lineage>
        <taxon>Bacteria</taxon>
        <taxon>Bacillati</taxon>
        <taxon>Bacillota</taxon>
        <taxon>Bacilli</taxon>
        <taxon>Bacillales</taxon>
        <taxon>Bacillaceae</taxon>
        <taxon>Lederbergia</taxon>
    </lineage>
</organism>
<proteinExistence type="predicted"/>
<dbReference type="SUPFAM" id="SSF140566">
    <property type="entry name" value="FlgN-like"/>
    <property type="match status" value="1"/>
</dbReference>
<dbReference type="Pfam" id="PF05130">
    <property type="entry name" value="FlgN"/>
    <property type="match status" value="1"/>
</dbReference>
<gene>
    <name evidence="3" type="ORF">ACFPM4_07930</name>
</gene>
<name>A0ABW0LH49_9BACI</name>
<keyword evidence="3" id="KW-0966">Cell projection</keyword>
<dbReference type="EMBL" id="JBHSMC010000010">
    <property type="protein sequence ID" value="MFC5464680.1"/>
    <property type="molecule type" value="Genomic_DNA"/>
</dbReference>
<keyword evidence="3" id="KW-0969">Cilium</keyword>
<protein>
    <submittedName>
        <fullName evidence="3">Flagellar protein FlgN</fullName>
    </submittedName>
</protein>
<keyword evidence="3" id="KW-0282">Flagellum</keyword>
<dbReference type="Gene3D" id="1.20.58.300">
    <property type="entry name" value="FlgN-like"/>
    <property type="match status" value="1"/>
</dbReference>
<evidence type="ECO:0000256" key="2">
    <source>
        <dbReference type="SAM" id="MobiDB-lite"/>
    </source>
</evidence>
<dbReference type="InterPro" id="IPR007809">
    <property type="entry name" value="FlgN-like"/>
</dbReference>
<keyword evidence="4" id="KW-1185">Reference proteome</keyword>